<dbReference type="OrthoDB" id="5679186at2"/>
<evidence type="ECO:0008006" key="4">
    <source>
        <dbReference type="Google" id="ProtNLM"/>
    </source>
</evidence>
<evidence type="ECO:0000313" key="3">
    <source>
        <dbReference type="Proteomes" id="UP000230282"/>
    </source>
</evidence>
<feature type="chain" id="PRO_5014682958" description="Lipoprotein" evidence="1">
    <location>
        <begin position="19"/>
        <end position="89"/>
    </location>
</feature>
<dbReference type="RefSeq" id="WP_100296182.1">
    <property type="nucleotide sequence ID" value="NZ_PHGZ01000007.1"/>
</dbReference>
<accession>A0A2M8RX71</accession>
<organism evidence="2 3">
    <name type="scientific">Caviibacterium pharyngocola</name>
    <dbReference type="NCBI Taxonomy" id="28159"/>
    <lineage>
        <taxon>Bacteria</taxon>
        <taxon>Pseudomonadati</taxon>
        <taxon>Pseudomonadota</taxon>
        <taxon>Gammaproteobacteria</taxon>
        <taxon>Pasteurellales</taxon>
        <taxon>Pasteurellaceae</taxon>
        <taxon>Caviibacterium</taxon>
    </lineage>
</organism>
<proteinExistence type="predicted"/>
<protein>
    <recommendedName>
        <fullName evidence="4">Lipoprotein</fullName>
    </recommendedName>
</protein>
<feature type="signal peptide" evidence="1">
    <location>
        <begin position="1"/>
        <end position="18"/>
    </location>
</feature>
<keyword evidence="1" id="KW-0732">Signal</keyword>
<evidence type="ECO:0000313" key="2">
    <source>
        <dbReference type="EMBL" id="PJG83491.1"/>
    </source>
</evidence>
<name>A0A2M8RX71_9PAST</name>
<dbReference type="Pfam" id="PF17274">
    <property type="entry name" value="DUF5339"/>
    <property type="match status" value="1"/>
</dbReference>
<reference evidence="2 3" key="1">
    <citation type="submission" date="2017-11" db="EMBL/GenBank/DDBJ databases">
        <title>Reclassification of Bisgaard taxon 5 as Caviibacterium pharyngocola gen. nov., sp. nov.</title>
        <authorList>
            <person name="Christensen H."/>
        </authorList>
    </citation>
    <scope>NUCLEOTIDE SEQUENCE [LARGE SCALE GENOMIC DNA]</scope>
    <source>
        <strain evidence="2 3">7_3</strain>
    </source>
</reference>
<evidence type="ECO:0000256" key="1">
    <source>
        <dbReference type="SAM" id="SignalP"/>
    </source>
</evidence>
<dbReference type="InterPro" id="IPR020493">
    <property type="entry name" value="Uncharacterised_HI0310"/>
</dbReference>
<gene>
    <name evidence="2" type="ORF">CVP04_03740</name>
</gene>
<dbReference type="EMBL" id="PHGZ01000007">
    <property type="protein sequence ID" value="PJG83491.1"/>
    <property type="molecule type" value="Genomic_DNA"/>
</dbReference>
<dbReference type="AlphaFoldDB" id="A0A2M8RX71"/>
<sequence length="89" mass="9772">MKKLLLIAPLLLSACTMLNPTTEKLSASCQAYFTCIDTNLAKSGLPAETRNSVKQGFDGSKTKLRALSVQQQDKICQTRLALLKQQSKK</sequence>
<keyword evidence="3" id="KW-1185">Reference proteome</keyword>
<dbReference type="PROSITE" id="PS51257">
    <property type="entry name" value="PROKAR_LIPOPROTEIN"/>
    <property type="match status" value="1"/>
</dbReference>
<comment type="caution">
    <text evidence="2">The sequence shown here is derived from an EMBL/GenBank/DDBJ whole genome shotgun (WGS) entry which is preliminary data.</text>
</comment>
<dbReference type="Proteomes" id="UP000230282">
    <property type="component" value="Unassembled WGS sequence"/>
</dbReference>